<feature type="region of interest" description="Disordered" evidence="1">
    <location>
        <begin position="32"/>
        <end position="58"/>
    </location>
</feature>
<evidence type="ECO:0000256" key="1">
    <source>
        <dbReference type="SAM" id="MobiDB-lite"/>
    </source>
</evidence>
<protein>
    <submittedName>
        <fullName evidence="2">Uncharacterized protein</fullName>
    </submittedName>
</protein>
<feature type="compositionally biased region" description="Pro residues" evidence="1">
    <location>
        <begin position="39"/>
        <end position="52"/>
    </location>
</feature>
<evidence type="ECO:0000313" key="2">
    <source>
        <dbReference type="EMBL" id="ERM97340.1"/>
    </source>
</evidence>
<accession>W1NQU0</accession>
<dbReference type="EMBL" id="KI396509">
    <property type="protein sequence ID" value="ERM97340.1"/>
    <property type="molecule type" value="Genomic_DNA"/>
</dbReference>
<organism evidence="2 3">
    <name type="scientific">Amborella trichopoda</name>
    <dbReference type="NCBI Taxonomy" id="13333"/>
    <lineage>
        <taxon>Eukaryota</taxon>
        <taxon>Viridiplantae</taxon>
        <taxon>Streptophyta</taxon>
        <taxon>Embryophyta</taxon>
        <taxon>Tracheophyta</taxon>
        <taxon>Spermatophyta</taxon>
        <taxon>Magnoliopsida</taxon>
        <taxon>Amborellales</taxon>
        <taxon>Amborellaceae</taxon>
        <taxon>Amborella</taxon>
    </lineage>
</organism>
<name>W1NQU0_AMBTC</name>
<evidence type="ECO:0000313" key="3">
    <source>
        <dbReference type="Proteomes" id="UP000017836"/>
    </source>
</evidence>
<dbReference type="AlphaFoldDB" id="W1NQU0"/>
<sequence length="103" mass="11230">MASIEALAMAGTDNIQCGIEFGSDIELPSSYYTEEKLQPLPPPPSLSRPPPISCQQQPSTDRFMATEFPIDTRLMGNEKATKPQLLTWASAVAHHASSEIRGE</sequence>
<gene>
    <name evidence="2" type="ORF">AMTR_s00073p00147400</name>
</gene>
<keyword evidence="3" id="KW-1185">Reference proteome</keyword>
<dbReference type="Proteomes" id="UP000017836">
    <property type="component" value="Unassembled WGS sequence"/>
</dbReference>
<dbReference type="HOGENOM" id="CLU_2267409_0_0_1"/>
<proteinExistence type="predicted"/>
<reference evidence="3" key="1">
    <citation type="journal article" date="2013" name="Science">
        <title>The Amborella genome and the evolution of flowering plants.</title>
        <authorList>
            <consortium name="Amborella Genome Project"/>
        </authorList>
    </citation>
    <scope>NUCLEOTIDE SEQUENCE [LARGE SCALE GENOMIC DNA]</scope>
</reference>
<dbReference type="Gramene" id="ERM97340">
    <property type="protein sequence ID" value="ERM97340"/>
    <property type="gene ID" value="AMTR_s00073p00147400"/>
</dbReference>